<proteinExistence type="predicted"/>
<keyword evidence="2" id="KW-1185">Reference proteome</keyword>
<evidence type="ECO:0000313" key="2">
    <source>
        <dbReference type="Proteomes" id="UP000807504"/>
    </source>
</evidence>
<organism evidence="1 2">
    <name type="scientific">Argiope bruennichi</name>
    <name type="common">Wasp spider</name>
    <name type="synonym">Aranea bruennichi</name>
    <dbReference type="NCBI Taxonomy" id="94029"/>
    <lineage>
        <taxon>Eukaryota</taxon>
        <taxon>Metazoa</taxon>
        <taxon>Ecdysozoa</taxon>
        <taxon>Arthropoda</taxon>
        <taxon>Chelicerata</taxon>
        <taxon>Arachnida</taxon>
        <taxon>Araneae</taxon>
        <taxon>Araneomorphae</taxon>
        <taxon>Entelegynae</taxon>
        <taxon>Araneoidea</taxon>
        <taxon>Araneidae</taxon>
        <taxon>Argiope</taxon>
    </lineage>
</organism>
<name>A0A8T0F9J1_ARGBR</name>
<sequence length="111" mass="12729">MTHHDSTLQITLKLRHSDEKVSAVLNIDPEVLSPGSPTFIAPDAPLGTFQTGLKGINRFDRWLEMEFEPGKFVFMEVLSSGTSSWDQEIYSALSRKFRLKFFKEIVTFYIL</sequence>
<gene>
    <name evidence="1" type="ORF">HNY73_009143</name>
</gene>
<comment type="caution">
    <text evidence="1">The sequence shown here is derived from an EMBL/GenBank/DDBJ whole genome shotgun (WGS) entry which is preliminary data.</text>
</comment>
<protein>
    <submittedName>
        <fullName evidence="1">Uncharacterized protein</fullName>
    </submittedName>
</protein>
<accession>A0A8T0F9J1</accession>
<evidence type="ECO:0000313" key="1">
    <source>
        <dbReference type="EMBL" id="KAF8787561.1"/>
    </source>
</evidence>
<dbReference type="EMBL" id="JABXBU010000015">
    <property type="protein sequence ID" value="KAF8787561.1"/>
    <property type="molecule type" value="Genomic_DNA"/>
</dbReference>
<dbReference type="Proteomes" id="UP000807504">
    <property type="component" value="Unassembled WGS sequence"/>
</dbReference>
<reference evidence="1" key="2">
    <citation type="submission" date="2020-06" db="EMBL/GenBank/DDBJ databases">
        <authorList>
            <person name="Sheffer M."/>
        </authorList>
    </citation>
    <scope>NUCLEOTIDE SEQUENCE</scope>
</reference>
<reference evidence="1" key="1">
    <citation type="journal article" date="2020" name="bioRxiv">
        <title>Chromosome-level reference genome of the European wasp spider Argiope bruennichi: a resource for studies on range expansion and evolutionary adaptation.</title>
        <authorList>
            <person name="Sheffer M.M."/>
            <person name="Hoppe A."/>
            <person name="Krehenwinkel H."/>
            <person name="Uhl G."/>
            <person name="Kuss A.W."/>
            <person name="Jensen L."/>
            <person name="Jensen C."/>
            <person name="Gillespie R.G."/>
            <person name="Hoff K.J."/>
            <person name="Prost S."/>
        </authorList>
    </citation>
    <scope>NUCLEOTIDE SEQUENCE</scope>
</reference>
<dbReference type="AlphaFoldDB" id="A0A8T0F9J1"/>